<sequence>MAGYKVITGALRTEAKKWDPHAEKVAGVHTAVSGMTLDTSAFWIGDGVNFLLTAAVAQIDKTAYDKLQQFMEQKLSTAGPDMGHIGDVLVKAANTYDQNEEIVELDLNDWSKKIPEGDS</sequence>
<proteinExistence type="predicted"/>
<accession>A0A1I5L6H6</accession>
<reference evidence="2 3" key="1">
    <citation type="submission" date="2016-10" db="EMBL/GenBank/DDBJ databases">
        <authorList>
            <person name="de Groot N.N."/>
        </authorList>
    </citation>
    <scope>NUCLEOTIDE SEQUENCE [LARGE SCALE GENOMIC DNA]</scope>
    <source>
        <strain evidence="2 3">DSM 44637</strain>
    </source>
</reference>
<dbReference type="Proteomes" id="UP000470404">
    <property type="component" value="Unassembled WGS sequence"/>
</dbReference>
<evidence type="ECO:0000313" key="4">
    <source>
        <dbReference type="Proteomes" id="UP000470404"/>
    </source>
</evidence>
<dbReference type="STRING" id="112413.SAMN05421854_103463"/>
<name>A0A1I5L6H6_9PSEU</name>
<dbReference type="EMBL" id="JAAGNC010000021">
    <property type="protein sequence ID" value="NEC54486.1"/>
    <property type="molecule type" value="Genomic_DNA"/>
</dbReference>
<evidence type="ECO:0008006" key="5">
    <source>
        <dbReference type="Google" id="ProtNLM"/>
    </source>
</evidence>
<keyword evidence="4" id="KW-1185">Reference proteome</keyword>
<protein>
    <recommendedName>
        <fullName evidence="5">Excreted virulence factor EspC, type VII ESX diderm</fullName>
    </recommendedName>
</protein>
<evidence type="ECO:0000313" key="1">
    <source>
        <dbReference type="EMBL" id="NEC54486.1"/>
    </source>
</evidence>
<reference evidence="1 4" key="2">
    <citation type="submission" date="2020-01" db="EMBL/GenBank/DDBJ databases">
        <title>Insect and environment-associated Actinomycetes.</title>
        <authorList>
            <person name="Currrie C."/>
            <person name="Chevrette M."/>
            <person name="Carlson C."/>
            <person name="Stubbendieck R."/>
            <person name="Wendt-Pienkowski E."/>
        </authorList>
    </citation>
    <scope>NUCLEOTIDE SEQUENCE [LARGE SCALE GENOMIC DNA]</scope>
    <source>
        <strain evidence="1 4">SID8386</strain>
    </source>
</reference>
<dbReference type="AlphaFoldDB" id="A0A1I5L6H6"/>
<organism evidence="2 3">
    <name type="scientific">Amycolatopsis rubida</name>
    <dbReference type="NCBI Taxonomy" id="112413"/>
    <lineage>
        <taxon>Bacteria</taxon>
        <taxon>Bacillati</taxon>
        <taxon>Actinomycetota</taxon>
        <taxon>Actinomycetes</taxon>
        <taxon>Pseudonocardiales</taxon>
        <taxon>Pseudonocardiaceae</taxon>
        <taxon>Amycolatopsis</taxon>
    </lineage>
</organism>
<dbReference type="Proteomes" id="UP000199137">
    <property type="component" value="Unassembled WGS sequence"/>
</dbReference>
<evidence type="ECO:0000313" key="3">
    <source>
        <dbReference type="Proteomes" id="UP000199137"/>
    </source>
</evidence>
<dbReference type="RefSeq" id="WP_067581380.1">
    <property type="nucleotide sequence ID" value="NZ_FOWC01000003.1"/>
</dbReference>
<dbReference type="EMBL" id="FOWC01000003">
    <property type="protein sequence ID" value="SFO92808.1"/>
    <property type="molecule type" value="Genomic_DNA"/>
</dbReference>
<evidence type="ECO:0000313" key="2">
    <source>
        <dbReference type="EMBL" id="SFO92808.1"/>
    </source>
</evidence>
<gene>
    <name evidence="1" type="ORF">G3I59_02405</name>
    <name evidence="2" type="ORF">SAMN05421854_103463</name>
</gene>
<dbReference type="OrthoDB" id="3393373at2"/>